<evidence type="ECO:0000256" key="8">
    <source>
        <dbReference type="ARBA" id="ARBA00038436"/>
    </source>
</evidence>
<sequence>MQRILLGIDRLSTIVGQVFAWCIVALTLVVTYEVVARYAFRAPTTWGYDVSYMLYGTLFMMAGAYALSRNGHVRGDFLYRMLAPRRQATLDLVLYILFFFPAIFAFMISGLHFFEESYRQNERSMFSPTGPVIWPFKFLIPLVGLLLLLQGLVEVVRCIRCIREGEWPQRLSDVEELDQLILAQAEARGAEALAADLARGRDVGVSPPAEAAPKERAGDQQDGR</sequence>
<evidence type="ECO:0000259" key="11">
    <source>
        <dbReference type="Pfam" id="PF04290"/>
    </source>
</evidence>
<proteinExistence type="inferred from homology"/>
<feature type="transmembrane region" description="Helical" evidence="9">
    <location>
        <begin position="52"/>
        <end position="71"/>
    </location>
</feature>
<evidence type="ECO:0000256" key="7">
    <source>
        <dbReference type="ARBA" id="ARBA00023136"/>
    </source>
</evidence>
<dbReference type="Proteomes" id="UP000580654">
    <property type="component" value="Unassembled WGS sequence"/>
</dbReference>
<feature type="region of interest" description="Disordered" evidence="10">
    <location>
        <begin position="199"/>
        <end position="224"/>
    </location>
</feature>
<feature type="transmembrane region" description="Helical" evidence="9">
    <location>
        <begin position="92"/>
        <end position="114"/>
    </location>
</feature>
<gene>
    <name evidence="12" type="ORF">FHS87_000636</name>
</gene>
<protein>
    <recommendedName>
        <fullName evidence="9">TRAP transporter small permease protein</fullName>
    </recommendedName>
</protein>
<dbReference type="InterPro" id="IPR007387">
    <property type="entry name" value="TRAP_DctQ"/>
</dbReference>
<comment type="subunit">
    <text evidence="9">The complex comprises the extracytoplasmic solute receptor protein and the two transmembrane proteins.</text>
</comment>
<dbReference type="EMBL" id="JACIJD010000002">
    <property type="protein sequence ID" value="MBB5692621.1"/>
    <property type="molecule type" value="Genomic_DNA"/>
</dbReference>
<dbReference type="RefSeq" id="WP_184513757.1">
    <property type="nucleotide sequence ID" value="NZ_JACIJD010000002.1"/>
</dbReference>
<evidence type="ECO:0000256" key="4">
    <source>
        <dbReference type="ARBA" id="ARBA00022519"/>
    </source>
</evidence>
<dbReference type="PANTHER" id="PTHR35011">
    <property type="entry name" value="2,3-DIKETO-L-GULONATE TRAP TRANSPORTER SMALL PERMEASE PROTEIN YIAM"/>
    <property type="match status" value="1"/>
</dbReference>
<reference evidence="12 13" key="1">
    <citation type="submission" date="2020-08" db="EMBL/GenBank/DDBJ databases">
        <title>Genomic Encyclopedia of Type Strains, Phase IV (KMG-IV): sequencing the most valuable type-strain genomes for metagenomic binning, comparative biology and taxonomic classification.</title>
        <authorList>
            <person name="Goeker M."/>
        </authorList>
    </citation>
    <scope>NUCLEOTIDE SEQUENCE [LARGE SCALE GENOMIC DNA]</scope>
    <source>
        <strain evidence="12 13">DSM 25622</strain>
    </source>
</reference>
<dbReference type="PANTHER" id="PTHR35011:SF4">
    <property type="entry name" value="SLL1102 PROTEIN"/>
    <property type="match status" value="1"/>
</dbReference>
<keyword evidence="13" id="KW-1185">Reference proteome</keyword>
<evidence type="ECO:0000256" key="1">
    <source>
        <dbReference type="ARBA" id="ARBA00004429"/>
    </source>
</evidence>
<comment type="caution">
    <text evidence="12">The sequence shown here is derived from an EMBL/GenBank/DDBJ whole genome shotgun (WGS) entry which is preliminary data.</text>
</comment>
<dbReference type="AlphaFoldDB" id="A0A840Y9G9"/>
<dbReference type="Pfam" id="PF04290">
    <property type="entry name" value="DctQ"/>
    <property type="match status" value="1"/>
</dbReference>
<dbReference type="GO" id="GO:0005886">
    <property type="term" value="C:plasma membrane"/>
    <property type="evidence" value="ECO:0007669"/>
    <property type="project" value="UniProtKB-SubCell"/>
</dbReference>
<keyword evidence="7 9" id="KW-0472">Membrane</keyword>
<comment type="similarity">
    <text evidence="8 9">Belongs to the TRAP transporter small permease family.</text>
</comment>
<accession>A0A840Y9G9</accession>
<comment type="function">
    <text evidence="9">Part of the tripartite ATP-independent periplasmic (TRAP) transport system.</text>
</comment>
<evidence type="ECO:0000256" key="10">
    <source>
        <dbReference type="SAM" id="MobiDB-lite"/>
    </source>
</evidence>
<feature type="transmembrane region" description="Helical" evidence="9">
    <location>
        <begin position="12"/>
        <end position="32"/>
    </location>
</feature>
<comment type="subcellular location">
    <subcellularLocation>
        <location evidence="1 9">Cell inner membrane</location>
        <topology evidence="1 9">Multi-pass membrane protein</topology>
    </subcellularLocation>
</comment>
<feature type="compositionally biased region" description="Basic and acidic residues" evidence="10">
    <location>
        <begin position="212"/>
        <end position="224"/>
    </location>
</feature>
<keyword evidence="5 9" id="KW-0812">Transmembrane</keyword>
<evidence type="ECO:0000256" key="3">
    <source>
        <dbReference type="ARBA" id="ARBA00022475"/>
    </source>
</evidence>
<name>A0A840Y9G9_9PROT</name>
<evidence type="ECO:0000313" key="13">
    <source>
        <dbReference type="Proteomes" id="UP000580654"/>
    </source>
</evidence>
<evidence type="ECO:0000256" key="5">
    <source>
        <dbReference type="ARBA" id="ARBA00022692"/>
    </source>
</evidence>
<dbReference type="InterPro" id="IPR055348">
    <property type="entry name" value="DctQ"/>
</dbReference>
<feature type="domain" description="Tripartite ATP-independent periplasmic transporters DctQ component" evidence="11">
    <location>
        <begin position="26"/>
        <end position="160"/>
    </location>
</feature>
<keyword evidence="6 9" id="KW-1133">Transmembrane helix</keyword>
<keyword evidence="4 9" id="KW-0997">Cell inner membrane</keyword>
<evidence type="ECO:0000256" key="2">
    <source>
        <dbReference type="ARBA" id="ARBA00022448"/>
    </source>
</evidence>
<keyword evidence="3" id="KW-1003">Cell membrane</keyword>
<evidence type="ECO:0000256" key="6">
    <source>
        <dbReference type="ARBA" id="ARBA00022989"/>
    </source>
</evidence>
<keyword evidence="2 9" id="KW-0813">Transport</keyword>
<feature type="transmembrane region" description="Helical" evidence="9">
    <location>
        <begin position="134"/>
        <end position="153"/>
    </location>
</feature>
<evidence type="ECO:0000256" key="9">
    <source>
        <dbReference type="RuleBase" id="RU369079"/>
    </source>
</evidence>
<dbReference type="GO" id="GO:0022857">
    <property type="term" value="F:transmembrane transporter activity"/>
    <property type="evidence" value="ECO:0007669"/>
    <property type="project" value="UniProtKB-UniRule"/>
</dbReference>
<evidence type="ECO:0000313" key="12">
    <source>
        <dbReference type="EMBL" id="MBB5692621.1"/>
    </source>
</evidence>
<organism evidence="12 13">
    <name type="scientific">Muricoccus pecuniae</name>
    <dbReference type="NCBI Taxonomy" id="693023"/>
    <lineage>
        <taxon>Bacteria</taxon>
        <taxon>Pseudomonadati</taxon>
        <taxon>Pseudomonadota</taxon>
        <taxon>Alphaproteobacteria</taxon>
        <taxon>Acetobacterales</taxon>
        <taxon>Roseomonadaceae</taxon>
        <taxon>Muricoccus</taxon>
    </lineage>
</organism>